<protein>
    <submittedName>
        <fullName evidence="1">Uncharacterized protein</fullName>
    </submittedName>
</protein>
<sequence>MAISYWFNTGELMRSSLKITVTLAVPPLCSGPYEGIQLTSLPSIKPE</sequence>
<dbReference type="AlphaFoldDB" id="J9FNP5"/>
<accession>J9FNP5</accession>
<proteinExistence type="predicted"/>
<evidence type="ECO:0000313" key="1">
    <source>
        <dbReference type="EMBL" id="EJW96063.1"/>
    </source>
</evidence>
<reference evidence="1" key="1">
    <citation type="journal article" date="2012" name="PLoS ONE">
        <title>Gene sets for utilization of primary and secondary nutrition supplies in the distal gut of endangered iberian lynx.</title>
        <authorList>
            <person name="Alcaide M."/>
            <person name="Messina E."/>
            <person name="Richter M."/>
            <person name="Bargiela R."/>
            <person name="Peplies J."/>
            <person name="Huws S.A."/>
            <person name="Newbold C.J."/>
            <person name="Golyshin P.N."/>
            <person name="Simon M.A."/>
            <person name="Lopez G."/>
            <person name="Yakimov M.M."/>
            <person name="Ferrer M."/>
        </authorList>
    </citation>
    <scope>NUCLEOTIDE SEQUENCE</scope>
</reference>
<gene>
    <name evidence="1" type="ORF">EVA_15832</name>
</gene>
<comment type="caution">
    <text evidence="1">The sequence shown here is derived from an EMBL/GenBank/DDBJ whole genome shotgun (WGS) entry which is preliminary data.</text>
</comment>
<name>J9FNP5_9ZZZZ</name>
<dbReference type="EMBL" id="AMCI01005484">
    <property type="protein sequence ID" value="EJW96063.1"/>
    <property type="molecule type" value="Genomic_DNA"/>
</dbReference>
<organism evidence="1">
    <name type="scientific">gut metagenome</name>
    <dbReference type="NCBI Taxonomy" id="749906"/>
    <lineage>
        <taxon>unclassified sequences</taxon>
        <taxon>metagenomes</taxon>
        <taxon>organismal metagenomes</taxon>
    </lineage>
</organism>